<sequence>SRVSMRTTPLRGAACVRLFCANCGKEQKWDVEGERAKPLPDPSAPDGLKRTKDGGRLYYDAKNSTCQFCGNMAMCNPLSAVCIYCDCVMEGFRPTYWKCTNAEGKARRRVLSGPSTAASSSTAPARQGSSGSSAT</sequence>
<feature type="non-terminal residue" evidence="2">
    <location>
        <position position="1"/>
    </location>
</feature>
<evidence type="ECO:0000313" key="3">
    <source>
        <dbReference type="Proteomes" id="UP001054857"/>
    </source>
</evidence>
<gene>
    <name evidence="2" type="ORF">Agub_g15702</name>
</gene>
<feature type="region of interest" description="Disordered" evidence="1">
    <location>
        <begin position="32"/>
        <end position="53"/>
    </location>
</feature>
<dbReference type="Proteomes" id="UP001054857">
    <property type="component" value="Unassembled WGS sequence"/>
</dbReference>
<evidence type="ECO:0000256" key="1">
    <source>
        <dbReference type="SAM" id="MobiDB-lite"/>
    </source>
</evidence>
<organism evidence="2 3">
    <name type="scientific">Astrephomene gubernaculifera</name>
    <dbReference type="NCBI Taxonomy" id="47775"/>
    <lineage>
        <taxon>Eukaryota</taxon>
        <taxon>Viridiplantae</taxon>
        <taxon>Chlorophyta</taxon>
        <taxon>core chlorophytes</taxon>
        <taxon>Chlorophyceae</taxon>
        <taxon>CS clade</taxon>
        <taxon>Chlamydomonadales</taxon>
        <taxon>Astrephomenaceae</taxon>
        <taxon>Astrephomene</taxon>
    </lineage>
</organism>
<reference evidence="2 3" key="1">
    <citation type="journal article" date="2021" name="Sci. Rep.">
        <title>Genome sequencing of the multicellular alga Astrephomene provides insights into convergent evolution of germ-soma differentiation.</title>
        <authorList>
            <person name="Yamashita S."/>
            <person name="Yamamoto K."/>
            <person name="Matsuzaki R."/>
            <person name="Suzuki S."/>
            <person name="Yamaguchi H."/>
            <person name="Hirooka S."/>
            <person name="Minakuchi Y."/>
            <person name="Miyagishima S."/>
            <person name="Kawachi M."/>
            <person name="Toyoda A."/>
            <person name="Nozaki H."/>
        </authorList>
    </citation>
    <scope>NUCLEOTIDE SEQUENCE [LARGE SCALE GENOMIC DNA]</scope>
    <source>
        <strain evidence="2 3">NIES-4017</strain>
    </source>
</reference>
<dbReference type="EMBL" id="BMAR01000083">
    <property type="protein sequence ID" value="GFR53011.1"/>
    <property type="molecule type" value="Genomic_DNA"/>
</dbReference>
<evidence type="ECO:0000313" key="2">
    <source>
        <dbReference type="EMBL" id="GFR53011.1"/>
    </source>
</evidence>
<feature type="region of interest" description="Disordered" evidence="1">
    <location>
        <begin position="106"/>
        <end position="135"/>
    </location>
</feature>
<feature type="compositionally biased region" description="Low complexity" evidence="1">
    <location>
        <begin position="114"/>
        <end position="125"/>
    </location>
</feature>
<accession>A0AAD3E766</accession>
<protein>
    <submittedName>
        <fullName evidence="2">Uncharacterized protein</fullName>
    </submittedName>
</protein>
<name>A0AAD3E766_9CHLO</name>
<proteinExistence type="predicted"/>
<comment type="caution">
    <text evidence="2">The sequence shown here is derived from an EMBL/GenBank/DDBJ whole genome shotgun (WGS) entry which is preliminary data.</text>
</comment>
<keyword evidence="3" id="KW-1185">Reference proteome</keyword>
<feature type="non-terminal residue" evidence="2">
    <location>
        <position position="135"/>
    </location>
</feature>
<dbReference type="AlphaFoldDB" id="A0AAD3E766"/>